<dbReference type="Proteomes" id="UP000054498">
    <property type="component" value="Unassembled WGS sequence"/>
</dbReference>
<protein>
    <recommendedName>
        <fullName evidence="2">FAS1 domain-containing protein</fullName>
    </recommendedName>
</protein>
<dbReference type="InterPro" id="IPR000782">
    <property type="entry name" value="FAS1_domain"/>
</dbReference>
<dbReference type="InterPro" id="IPR036378">
    <property type="entry name" value="FAS1_dom_sf"/>
</dbReference>
<feature type="chain" id="PRO_5002248134" description="FAS1 domain-containing protein" evidence="1">
    <location>
        <begin position="24"/>
        <end position="340"/>
    </location>
</feature>
<dbReference type="RefSeq" id="XP_013903836.1">
    <property type="nucleotide sequence ID" value="XM_014048382.1"/>
</dbReference>
<dbReference type="SUPFAM" id="SSF82153">
    <property type="entry name" value="FAS1 domain"/>
    <property type="match status" value="2"/>
</dbReference>
<feature type="signal peptide" evidence="1">
    <location>
        <begin position="1"/>
        <end position="23"/>
    </location>
</feature>
<dbReference type="EMBL" id="KK100602">
    <property type="protein sequence ID" value="KIZ04817.1"/>
    <property type="molecule type" value="Genomic_DNA"/>
</dbReference>
<dbReference type="OrthoDB" id="544570at2759"/>
<dbReference type="PANTHER" id="PTHR10900:SF77">
    <property type="entry name" value="FI19380P1"/>
    <property type="match status" value="1"/>
</dbReference>
<evidence type="ECO:0000313" key="3">
    <source>
        <dbReference type="EMBL" id="KIZ04817.1"/>
    </source>
</evidence>
<name>A0A0D2MWI2_9CHLO</name>
<keyword evidence="4" id="KW-1185">Reference proteome</keyword>
<dbReference type="PROSITE" id="PS50213">
    <property type="entry name" value="FAS1"/>
    <property type="match status" value="2"/>
</dbReference>
<dbReference type="AlphaFoldDB" id="A0A0D2MWI2"/>
<dbReference type="SMART" id="SM00554">
    <property type="entry name" value="FAS1"/>
    <property type="match status" value="2"/>
</dbReference>
<keyword evidence="1" id="KW-0732">Signal</keyword>
<dbReference type="GO" id="GO:0005615">
    <property type="term" value="C:extracellular space"/>
    <property type="evidence" value="ECO:0007669"/>
    <property type="project" value="TreeGrafter"/>
</dbReference>
<evidence type="ECO:0000259" key="2">
    <source>
        <dbReference type="PROSITE" id="PS50213"/>
    </source>
</evidence>
<dbReference type="PANTHER" id="PTHR10900">
    <property type="entry name" value="PERIOSTIN-RELATED"/>
    <property type="match status" value="1"/>
</dbReference>
<proteinExistence type="predicted"/>
<dbReference type="STRING" id="145388.A0A0D2MWI2"/>
<dbReference type="GeneID" id="25736019"/>
<dbReference type="Gene3D" id="2.30.180.10">
    <property type="entry name" value="FAS1 domain"/>
    <property type="match status" value="2"/>
</dbReference>
<gene>
    <name evidence="3" type="ORF">MNEG_3141</name>
</gene>
<feature type="domain" description="FAS1" evidence="2">
    <location>
        <begin position="24"/>
        <end position="184"/>
    </location>
</feature>
<dbReference type="InterPro" id="IPR050904">
    <property type="entry name" value="Adhesion/Biosynth-related"/>
</dbReference>
<evidence type="ECO:0000313" key="4">
    <source>
        <dbReference type="Proteomes" id="UP000054498"/>
    </source>
</evidence>
<accession>A0A0D2MWI2</accession>
<evidence type="ECO:0000256" key="1">
    <source>
        <dbReference type="SAM" id="SignalP"/>
    </source>
</evidence>
<dbReference type="Pfam" id="PF02469">
    <property type="entry name" value="Fasciclin"/>
    <property type="match status" value="2"/>
</dbReference>
<dbReference type="KEGG" id="mng:MNEG_3141"/>
<feature type="domain" description="FAS1" evidence="2">
    <location>
        <begin position="190"/>
        <end position="338"/>
    </location>
</feature>
<reference evidence="3 4" key="1">
    <citation type="journal article" date="2013" name="BMC Genomics">
        <title>Reconstruction of the lipid metabolism for the microalga Monoraphidium neglectum from its genome sequence reveals characteristics suitable for biofuel production.</title>
        <authorList>
            <person name="Bogen C."/>
            <person name="Al-Dilaimi A."/>
            <person name="Albersmeier A."/>
            <person name="Wichmann J."/>
            <person name="Grundmann M."/>
            <person name="Rupp O."/>
            <person name="Lauersen K.J."/>
            <person name="Blifernez-Klassen O."/>
            <person name="Kalinowski J."/>
            <person name="Goesmann A."/>
            <person name="Mussgnug J.H."/>
            <person name="Kruse O."/>
        </authorList>
    </citation>
    <scope>NUCLEOTIDE SEQUENCE [LARGE SCALE GENOMIC DNA]</scope>
    <source>
        <strain evidence="3 4">SAG 48.87</strain>
    </source>
</reference>
<sequence>MAALRAFAAVLLLASICAAEAKAYPTALAALESNKNLTLFTKLAEASGLKPFLKSPLTKATIFAPTDAAILALAKVLKRTPASLLTPESSLLVDRVIGQHIVLGSSLKAASVTDGAKLKTAGHGTLKVVVTKAARKLLAASWRALLQAKAGGKVVVVGPQNNATVVGTDLIGGNVTIHVIDAVLLPSNVFPTLAAALASSPTVSVLASFIAKDPKLAAAAADPTTNITLLAPVNKALEAVAATPAGKALIANAAKLHNVLAYHAIKPATIVPTFKGKGTENFETLAGVPVTVTKVISKKGNTTTGVVTITGKAGGKAVIRKHNIIAGASYVNVIDGVLLP</sequence>
<organism evidence="3 4">
    <name type="scientific">Monoraphidium neglectum</name>
    <dbReference type="NCBI Taxonomy" id="145388"/>
    <lineage>
        <taxon>Eukaryota</taxon>
        <taxon>Viridiplantae</taxon>
        <taxon>Chlorophyta</taxon>
        <taxon>core chlorophytes</taxon>
        <taxon>Chlorophyceae</taxon>
        <taxon>CS clade</taxon>
        <taxon>Sphaeropleales</taxon>
        <taxon>Selenastraceae</taxon>
        <taxon>Monoraphidium</taxon>
    </lineage>
</organism>